<dbReference type="InterPro" id="IPR041118">
    <property type="entry name" value="Rx_N"/>
</dbReference>
<comment type="similarity">
    <text evidence="1">Belongs to the disease resistance NB-LRR family.</text>
</comment>
<keyword evidence="3" id="KW-0677">Repeat</keyword>
<dbReference type="HOGENOM" id="CLU_000837_8_5_1"/>
<sequence length="396" mass="44579">MDVAVGAASWLLGKVVTQLSDGMVAAYVASTELGLNMEQIKTDLAYTQGLLDAAEERDVRNNHGLRVLLEILTKQADEAEDVLDELQYFIIQDQIDGTHEATPMVDDGLRGQVLIHGRHALHHTTVGRALPPKRPPTSSTITQDKLYGRENIFNQTLDAMTNFTIHSRTLSVIPIVGPGGIGKTTFAQYLYNDKTIEAHFSIKVWVCVSTHFDVVKLTQEILKCIYHAENEGSRRVDELSNLDQLQITIAQRLKSKRFLLVLDDMWKCGSEAEWGSLLAPFSKGDAKGSMVLVTTRFPSIAQMVKTTKPIELQGLGDSEFFTFFEECIFGHDKPEYYEDNIIARKISKKLKGFPLAAKSVGRLLKNHISQERWILERNEWQHQRIDDDIMPALQIS</sequence>
<dbReference type="Gene3D" id="1.10.8.430">
    <property type="entry name" value="Helical domain of apoptotic protease-activating factors"/>
    <property type="match status" value="1"/>
</dbReference>
<dbReference type="InterPro" id="IPR002182">
    <property type="entry name" value="NB-ARC"/>
</dbReference>
<keyword evidence="4" id="KW-0547">Nucleotide-binding</keyword>
<accession>A2X370</accession>
<keyword evidence="2" id="KW-0433">Leucine-rich repeat</keyword>
<keyword evidence="5" id="KW-0611">Plant defense</keyword>
<organism evidence="9 10">
    <name type="scientific">Oryza sativa subsp. indica</name>
    <name type="common">Rice</name>
    <dbReference type="NCBI Taxonomy" id="39946"/>
    <lineage>
        <taxon>Eukaryota</taxon>
        <taxon>Viridiplantae</taxon>
        <taxon>Streptophyta</taxon>
        <taxon>Embryophyta</taxon>
        <taxon>Tracheophyta</taxon>
        <taxon>Spermatophyta</taxon>
        <taxon>Magnoliopsida</taxon>
        <taxon>Liliopsida</taxon>
        <taxon>Poales</taxon>
        <taxon>Poaceae</taxon>
        <taxon>BOP clade</taxon>
        <taxon>Oryzoideae</taxon>
        <taxon>Oryzeae</taxon>
        <taxon>Oryzinae</taxon>
        <taxon>Oryza</taxon>
        <taxon>Oryza sativa</taxon>
    </lineage>
</organism>
<dbReference type="Gramene" id="BGIOSGA007922-TA">
    <property type="protein sequence ID" value="BGIOSGA007922-PA"/>
    <property type="gene ID" value="BGIOSGA007922"/>
</dbReference>
<evidence type="ECO:0000259" key="8">
    <source>
        <dbReference type="Pfam" id="PF18052"/>
    </source>
</evidence>
<keyword evidence="10" id="KW-1185">Reference proteome</keyword>
<dbReference type="PRINTS" id="PR00364">
    <property type="entry name" value="DISEASERSIST"/>
</dbReference>
<evidence type="ECO:0000256" key="3">
    <source>
        <dbReference type="ARBA" id="ARBA00022737"/>
    </source>
</evidence>
<protein>
    <recommendedName>
        <fullName evidence="11">NB-ARC domain-containing protein</fullName>
    </recommendedName>
</protein>
<feature type="domain" description="Disease resistance N-terminal" evidence="8">
    <location>
        <begin position="10"/>
        <end position="94"/>
    </location>
</feature>
<evidence type="ECO:0000256" key="4">
    <source>
        <dbReference type="ARBA" id="ARBA00022741"/>
    </source>
</evidence>
<dbReference type="EMBL" id="CM000127">
    <property type="protein sequence ID" value="EAY85280.1"/>
    <property type="molecule type" value="Genomic_DNA"/>
</dbReference>
<dbReference type="GO" id="GO:0005524">
    <property type="term" value="F:ATP binding"/>
    <property type="evidence" value="ECO:0007669"/>
    <property type="project" value="UniProtKB-KW"/>
</dbReference>
<dbReference type="Pfam" id="PF00931">
    <property type="entry name" value="NB-ARC"/>
    <property type="match status" value="1"/>
</dbReference>
<dbReference type="GO" id="GO:0006952">
    <property type="term" value="P:defense response"/>
    <property type="evidence" value="ECO:0007669"/>
    <property type="project" value="UniProtKB-KW"/>
</dbReference>
<dbReference type="PANTHER" id="PTHR36766:SF64">
    <property type="entry name" value="OS12G0206100 PROTEIN"/>
    <property type="match status" value="1"/>
</dbReference>
<evidence type="ECO:0000259" key="7">
    <source>
        <dbReference type="Pfam" id="PF00931"/>
    </source>
</evidence>
<dbReference type="SUPFAM" id="SSF52540">
    <property type="entry name" value="P-loop containing nucleoside triphosphate hydrolases"/>
    <property type="match status" value="1"/>
</dbReference>
<dbReference type="GO" id="GO:0043531">
    <property type="term" value="F:ADP binding"/>
    <property type="evidence" value="ECO:0007669"/>
    <property type="project" value="InterPro"/>
</dbReference>
<dbReference type="Pfam" id="PF18052">
    <property type="entry name" value="Rx_N"/>
    <property type="match status" value="1"/>
</dbReference>
<reference evidence="9 10" key="1">
    <citation type="journal article" date="2005" name="PLoS Biol.">
        <title>The genomes of Oryza sativa: a history of duplications.</title>
        <authorList>
            <person name="Yu J."/>
            <person name="Wang J."/>
            <person name="Lin W."/>
            <person name="Li S."/>
            <person name="Li H."/>
            <person name="Zhou J."/>
            <person name="Ni P."/>
            <person name="Dong W."/>
            <person name="Hu S."/>
            <person name="Zeng C."/>
            <person name="Zhang J."/>
            <person name="Zhang Y."/>
            <person name="Li R."/>
            <person name="Xu Z."/>
            <person name="Li S."/>
            <person name="Li X."/>
            <person name="Zheng H."/>
            <person name="Cong L."/>
            <person name="Lin L."/>
            <person name="Yin J."/>
            <person name="Geng J."/>
            <person name="Li G."/>
            <person name="Shi J."/>
            <person name="Liu J."/>
            <person name="Lv H."/>
            <person name="Li J."/>
            <person name="Wang J."/>
            <person name="Deng Y."/>
            <person name="Ran L."/>
            <person name="Shi X."/>
            <person name="Wang X."/>
            <person name="Wu Q."/>
            <person name="Li C."/>
            <person name="Ren X."/>
            <person name="Wang J."/>
            <person name="Wang X."/>
            <person name="Li D."/>
            <person name="Liu D."/>
            <person name="Zhang X."/>
            <person name="Ji Z."/>
            <person name="Zhao W."/>
            <person name="Sun Y."/>
            <person name="Zhang Z."/>
            <person name="Bao J."/>
            <person name="Han Y."/>
            <person name="Dong L."/>
            <person name="Ji J."/>
            <person name="Chen P."/>
            <person name="Wu S."/>
            <person name="Liu J."/>
            <person name="Xiao Y."/>
            <person name="Bu D."/>
            <person name="Tan J."/>
            <person name="Yang L."/>
            <person name="Ye C."/>
            <person name="Zhang J."/>
            <person name="Xu J."/>
            <person name="Zhou Y."/>
            <person name="Yu Y."/>
            <person name="Zhang B."/>
            <person name="Zhuang S."/>
            <person name="Wei H."/>
            <person name="Liu B."/>
            <person name="Lei M."/>
            <person name="Yu H."/>
            <person name="Li Y."/>
            <person name="Xu H."/>
            <person name="Wei S."/>
            <person name="He X."/>
            <person name="Fang L."/>
            <person name="Zhang Z."/>
            <person name="Zhang Y."/>
            <person name="Huang X."/>
            <person name="Su Z."/>
            <person name="Tong W."/>
            <person name="Li J."/>
            <person name="Tong Z."/>
            <person name="Li S."/>
            <person name="Ye J."/>
            <person name="Wang L."/>
            <person name="Fang L."/>
            <person name="Lei T."/>
            <person name="Chen C."/>
            <person name="Chen H."/>
            <person name="Xu Z."/>
            <person name="Li H."/>
            <person name="Huang H."/>
            <person name="Zhang F."/>
            <person name="Xu H."/>
            <person name="Li N."/>
            <person name="Zhao C."/>
            <person name="Li S."/>
            <person name="Dong L."/>
            <person name="Huang Y."/>
            <person name="Li L."/>
            <person name="Xi Y."/>
            <person name="Qi Q."/>
            <person name="Li W."/>
            <person name="Zhang B."/>
            <person name="Hu W."/>
            <person name="Zhang Y."/>
            <person name="Tian X."/>
            <person name="Jiao Y."/>
            <person name="Liang X."/>
            <person name="Jin J."/>
            <person name="Gao L."/>
            <person name="Zheng W."/>
            <person name="Hao B."/>
            <person name="Liu S."/>
            <person name="Wang W."/>
            <person name="Yuan L."/>
            <person name="Cao M."/>
            <person name="McDermott J."/>
            <person name="Samudrala R."/>
            <person name="Wang J."/>
            <person name="Wong G.K."/>
            <person name="Yang H."/>
        </authorList>
    </citation>
    <scope>NUCLEOTIDE SEQUENCE [LARGE SCALE GENOMIC DNA]</scope>
    <source>
        <strain evidence="10">cv. 93-11</strain>
    </source>
</reference>
<dbReference type="InterPro" id="IPR042197">
    <property type="entry name" value="Apaf_helical"/>
</dbReference>
<evidence type="ECO:0000256" key="5">
    <source>
        <dbReference type="ARBA" id="ARBA00022821"/>
    </source>
</evidence>
<feature type="domain" description="NB-ARC" evidence="7">
    <location>
        <begin position="155"/>
        <end position="329"/>
    </location>
</feature>
<evidence type="ECO:0000313" key="10">
    <source>
        <dbReference type="Proteomes" id="UP000007015"/>
    </source>
</evidence>
<dbReference type="InterPro" id="IPR027417">
    <property type="entry name" value="P-loop_NTPase"/>
</dbReference>
<dbReference type="Proteomes" id="UP000007015">
    <property type="component" value="Chromosome 2"/>
</dbReference>
<evidence type="ECO:0000256" key="2">
    <source>
        <dbReference type="ARBA" id="ARBA00022614"/>
    </source>
</evidence>
<evidence type="ECO:0000256" key="6">
    <source>
        <dbReference type="ARBA" id="ARBA00022840"/>
    </source>
</evidence>
<proteinExistence type="inferred from homology"/>
<dbReference type="AlphaFoldDB" id="A2X370"/>
<evidence type="ECO:0000256" key="1">
    <source>
        <dbReference type="ARBA" id="ARBA00008894"/>
    </source>
</evidence>
<evidence type="ECO:0000313" key="9">
    <source>
        <dbReference type="EMBL" id="EAY85280.1"/>
    </source>
</evidence>
<evidence type="ECO:0008006" key="11">
    <source>
        <dbReference type="Google" id="ProtNLM"/>
    </source>
</evidence>
<dbReference type="OMA" id="WQHQRID"/>
<keyword evidence="6" id="KW-0067">ATP-binding</keyword>
<dbReference type="PANTHER" id="PTHR36766">
    <property type="entry name" value="PLANT BROAD-SPECTRUM MILDEW RESISTANCE PROTEIN RPW8"/>
    <property type="match status" value="1"/>
</dbReference>
<gene>
    <name evidence="9" type="ORF">OsI_06650</name>
</gene>
<dbReference type="Gene3D" id="3.40.50.300">
    <property type="entry name" value="P-loop containing nucleotide triphosphate hydrolases"/>
    <property type="match status" value="1"/>
</dbReference>
<dbReference type="STRING" id="39946.A2X370"/>
<name>A2X370_ORYSI</name>